<dbReference type="Pfam" id="PF02283">
    <property type="entry name" value="CobU"/>
    <property type="match status" value="1"/>
</dbReference>
<dbReference type="InterPro" id="IPR003203">
    <property type="entry name" value="CobU/CobP"/>
</dbReference>
<organism evidence="1">
    <name type="scientific">Sporolactobacillus sp. Y61</name>
    <dbReference type="NCBI Taxonomy" id="3160863"/>
    <lineage>
        <taxon>Bacteria</taxon>
        <taxon>Bacillati</taxon>
        <taxon>Bacillota</taxon>
        <taxon>Bacilli</taxon>
        <taxon>Bacillales</taxon>
        <taxon>Sporolactobacillaceae</taxon>
        <taxon>Sporolactobacillus</taxon>
    </lineage>
</organism>
<reference evidence="1" key="1">
    <citation type="submission" date="2024-06" db="EMBL/GenBank/DDBJ databases">
        <authorList>
            <person name="Fan A."/>
            <person name="Zhang F.Y."/>
            <person name="Zhang L."/>
        </authorList>
    </citation>
    <scope>NUCLEOTIDE SEQUENCE</scope>
    <source>
        <strain evidence="1">Y61</strain>
    </source>
</reference>
<protein>
    <submittedName>
        <fullName evidence="1">Bifunctional adenosylcobinamide kinase/adenosylcobinamide-phosphate guanylyltransferase</fullName>
    </submittedName>
</protein>
<dbReference type="Gene3D" id="3.40.50.300">
    <property type="entry name" value="P-loop containing nucleotide triphosphate hydrolases"/>
    <property type="match status" value="1"/>
</dbReference>
<dbReference type="InterPro" id="IPR027417">
    <property type="entry name" value="P-loop_NTPase"/>
</dbReference>
<proteinExistence type="predicted"/>
<dbReference type="GO" id="GO:0009236">
    <property type="term" value="P:cobalamin biosynthetic process"/>
    <property type="evidence" value="ECO:0007669"/>
    <property type="project" value="InterPro"/>
</dbReference>
<dbReference type="GO" id="GO:0000166">
    <property type="term" value="F:nucleotide binding"/>
    <property type="evidence" value="ECO:0007669"/>
    <property type="project" value="InterPro"/>
</dbReference>
<dbReference type="RefSeq" id="WP_353949090.1">
    <property type="nucleotide sequence ID" value="NZ_CP159510.1"/>
</dbReference>
<dbReference type="AlphaFoldDB" id="A0AAU8IJ60"/>
<accession>A0AAU8IJ60</accession>
<keyword evidence="1" id="KW-0418">Kinase</keyword>
<dbReference type="GO" id="GO:0016779">
    <property type="term" value="F:nucleotidyltransferase activity"/>
    <property type="evidence" value="ECO:0007669"/>
    <property type="project" value="UniProtKB-KW"/>
</dbReference>
<sequence>MHFVTGGAFNGKTEWVKNFYHHPGESDFDVVSACALTDPAAGLDLSQSENLMIVGMEQWVRKELTKNHADQVRSLFNERLESWSQWEKEEASRMLVIIGTDITKGIVPVDKNDRLWRDVTGWVFQDIAKRADRVDVIWYGLNQRLK</sequence>
<dbReference type="EMBL" id="CP159510">
    <property type="protein sequence ID" value="XCJ18006.1"/>
    <property type="molecule type" value="Genomic_DNA"/>
</dbReference>
<keyword evidence="1" id="KW-0548">Nucleotidyltransferase</keyword>
<keyword evidence="1" id="KW-0808">Transferase</keyword>
<name>A0AAU8IJ60_9BACL</name>
<dbReference type="SUPFAM" id="SSF52540">
    <property type="entry name" value="P-loop containing nucleoside triphosphate hydrolases"/>
    <property type="match status" value="1"/>
</dbReference>
<evidence type="ECO:0000313" key="1">
    <source>
        <dbReference type="EMBL" id="XCJ18006.1"/>
    </source>
</evidence>
<gene>
    <name evidence="1" type="ORF">ABNN70_05960</name>
</gene>
<dbReference type="GO" id="GO:0043752">
    <property type="term" value="F:adenosylcobinamide kinase activity"/>
    <property type="evidence" value="ECO:0007669"/>
    <property type="project" value="InterPro"/>
</dbReference>